<dbReference type="PANTHER" id="PTHR10357">
    <property type="entry name" value="ALPHA-AMYLASE FAMILY MEMBER"/>
    <property type="match status" value="1"/>
</dbReference>
<keyword evidence="2" id="KW-0326">Glycosidase</keyword>
<dbReference type="InterPro" id="IPR006047">
    <property type="entry name" value="GH13_cat_dom"/>
</dbReference>
<protein>
    <submittedName>
        <fullName evidence="2">Glycosidase</fullName>
    </submittedName>
</protein>
<keyword evidence="3" id="KW-1185">Reference proteome</keyword>
<evidence type="ECO:0000313" key="3">
    <source>
        <dbReference type="Proteomes" id="UP000253426"/>
    </source>
</evidence>
<dbReference type="GO" id="GO:0005975">
    <property type="term" value="P:carbohydrate metabolic process"/>
    <property type="evidence" value="ECO:0007669"/>
    <property type="project" value="InterPro"/>
</dbReference>
<evidence type="ECO:0000313" key="2">
    <source>
        <dbReference type="EMBL" id="RBP43836.1"/>
    </source>
</evidence>
<dbReference type="EMBL" id="QNRR01000005">
    <property type="protein sequence ID" value="RBP43836.1"/>
    <property type="molecule type" value="Genomic_DNA"/>
</dbReference>
<comment type="caution">
    <text evidence="2">The sequence shown here is derived from an EMBL/GenBank/DDBJ whole genome shotgun (WGS) entry which is preliminary data.</text>
</comment>
<dbReference type="Proteomes" id="UP000253426">
    <property type="component" value="Unassembled WGS sequence"/>
</dbReference>
<sequence length="619" mass="69733">MELQSVRDIDFAGFAGRTYFPSPPAWEDQVLYFLMLDRFSDGREDNYLDNNGTLISTGSTPLFATGDAENVSRVQWEAGGHGWKGGTLKGLEGKIGYLKRLGVTAIWISPVLKQVAFQDSYHGYGTQNFLDVDRHFGTAQDLKELVQTAHEHGIRVILDVILNHTGDVFSYNPDRYEHRRPDGTTYMDPRWDGRPHRVSGFNDATGAPIFPFGQVNANAWPDGAVWPEELQAGGVFTQKGTITNWDYDPEFREGDFMSLKDVSHGSGETDHYKPSEALKVITDCYKYWIAFADLDGFRVDTVKHMDPGATRFFTSAIHEFAMSLGKEQFYLIGEITGGRERAFKTLEITGMDAALGIDDIPDKLEYLVKGYRNPAEYFNLFRNSLLVQKDSHIWFRDKVVTMFDDHDQVRKGKNKARFCANDRGWLVVLNALAMNLTTVGIPCIYYGTEQCFNGKGLVERDGNDMFLRECMFGGTFGSLQSVGRHFFNESAFVFQEIAKITRIRKQELPLRRGRQYLREISGNGVDFGPPVMMGDTIRSIVPWSRLFNDVEVLVAINTDYNNPSASWVTLDNDLHRAGDLLTCLYSTNPAEIGNQVSVEARNGKAVRLSVPAAGFVIYK</sequence>
<dbReference type="RefSeq" id="WP_113959302.1">
    <property type="nucleotide sequence ID" value="NZ_QNRR01000005.1"/>
</dbReference>
<dbReference type="SUPFAM" id="SSF51445">
    <property type="entry name" value="(Trans)glycosidases"/>
    <property type="match status" value="1"/>
</dbReference>
<dbReference type="SMART" id="SM00642">
    <property type="entry name" value="Aamy"/>
    <property type="match status" value="1"/>
</dbReference>
<dbReference type="AlphaFoldDB" id="A0A366HN15"/>
<evidence type="ECO:0000259" key="1">
    <source>
        <dbReference type="SMART" id="SM00642"/>
    </source>
</evidence>
<dbReference type="InterPro" id="IPR017853">
    <property type="entry name" value="GH"/>
</dbReference>
<dbReference type="CDD" id="cd11352">
    <property type="entry name" value="AmyAc_5"/>
    <property type="match status" value="1"/>
</dbReference>
<feature type="domain" description="Glycosyl hydrolase family 13 catalytic" evidence="1">
    <location>
        <begin position="33"/>
        <end position="504"/>
    </location>
</feature>
<reference evidence="2 3" key="1">
    <citation type="submission" date="2018-06" db="EMBL/GenBank/DDBJ databases">
        <title>Genomic Encyclopedia of Type Strains, Phase IV (KMG-IV): sequencing the most valuable type-strain genomes for metagenomic binning, comparative biology and taxonomic classification.</title>
        <authorList>
            <person name="Goeker M."/>
        </authorList>
    </citation>
    <scope>NUCLEOTIDE SEQUENCE [LARGE SCALE GENOMIC DNA]</scope>
    <source>
        <strain evidence="2 3">DSM 25532</strain>
    </source>
</reference>
<dbReference type="Pfam" id="PF00128">
    <property type="entry name" value="Alpha-amylase"/>
    <property type="match status" value="1"/>
</dbReference>
<gene>
    <name evidence="2" type="ORF">DES53_105235</name>
</gene>
<dbReference type="OrthoDB" id="9805159at2"/>
<organism evidence="2 3">
    <name type="scientific">Roseimicrobium gellanilyticum</name>
    <dbReference type="NCBI Taxonomy" id="748857"/>
    <lineage>
        <taxon>Bacteria</taxon>
        <taxon>Pseudomonadati</taxon>
        <taxon>Verrucomicrobiota</taxon>
        <taxon>Verrucomicrobiia</taxon>
        <taxon>Verrucomicrobiales</taxon>
        <taxon>Verrucomicrobiaceae</taxon>
        <taxon>Roseimicrobium</taxon>
    </lineage>
</organism>
<name>A0A366HN15_9BACT</name>
<dbReference type="GO" id="GO:0016798">
    <property type="term" value="F:hydrolase activity, acting on glycosyl bonds"/>
    <property type="evidence" value="ECO:0007669"/>
    <property type="project" value="UniProtKB-KW"/>
</dbReference>
<dbReference type="Gene3D" id="3.20.20.80">
    <property type="entry name" value="Glycosidases"/>
    <property type="match status" value="2"/>
</dbReference>
<dbReference type="PANTHER" id="PTHR10357:SF209">
    <property type="entry name" value="PERIPLASMIC ALPHA-AMYLASE"/>
    <property type="match status" value="1"/>
</dbReference>
<accession>A0A366HN15</accession>
<keyword evidence="2" id="KW-0378">Hydrolase</keyword>
<proteinExistence type="predicted"/>